<dbReference type="GO" id="GO:0005737">
    <property type="term" value="C:cytoplasm"/>
    <property type="evidence" value="ECO:0007669"/>
    <property type="project" value="TreeGrafter"/>
</dbReference>
<keyword evidence="9" id="KW-0460">Magnesium</keyword>
<dbReference type="GO" id="GO:0005524">
    <property type="term" value="F:ATP binding"/>
    <property type="evidence" value="ECO:0007669"/>
    <property type="project" value="UniProtKB-KW"/>
</dbReference>
<organism evidence="12 13">
    <name type="scientific">Acer saccharum</name>
    <name type="common">Sugar maple</name>
    <dbReference type="NCBI Taxonomy" id="4024"/>
    <lineage>
        <taxon>Eukaryota</taxon>
        <taxon>Viridiplantae</taxon>
        <taxon>Streptophyta</taxon>
        <taxon>Embryophyta</taxon>
        <taxon>Tracheophyta</taxon>
        <taxon>Spermatophyta</taxon>
        <taxon>Magnoliopsida</taxon>
        <taxon>eudicotyledons</taxon>
        <taxon>Gunneridae</taxon>
        <taxon>Pentapetalae</taxon>
        <taxon>rosids</taxon>
        <taxon>malvids</taxon>
        <taxon>Sapindales</taxon>
        <taxon>Sapindaceae</taxon>
        <taxon>Hippocastanoideae</taxon>
        <taxon>Acereae</taxon>
        <taxon>Acer</taxon>
    </lineage>
</organism>
<comment type="similarity">
    <text evidence="2">Belongs to the ITPK1 family.</text>
</comment>
<evidence type="ECO:0000256" key="6">
    <source>
        <dbReference type="ARBA" id="ARBA00022741"/>
    </source>
</evidence>
<gene>
    <name evidence="12" type="ORF">LWI29_028796</name>
</gene>
<evidence type="ECO:0000259" key="11">
    <source>
        <dbReference type="Pfam" id="PF17927"/>
    </source>
</evidence>
<dbReference type="GO" id="GO:0032957">
    <property type="term" value="P:inositol trisphosphate metabolic process"/>
    <property type="evidence" value="ECO:0007669"/>
    <property type="project" value="InterPro"/>
</dbReference>
<comment type="cofactor">
    <cofactor evidence="1">
        <name>Mg(2+)</name>
        <dbReference type="ChEBI" id="CHEBI:18420"/>
    </cofactor>
</comment>
<comment type="caution">
    <text evidence="12">The sequence shown here is derived from an EMBL/GenBank/DDBJ whole genome shotgun (WGS) entry which is preliminary data.</text>
</comment>
<keyword evidence="4" id="KW-0808">Transferase</keyword>
<dbReference type="PANTHER" id="PTHR14217:SF24">
    <property type="entry name" value="INOSITOL-TETRAKISPHOSPHATE 1-KINASE 1"/>
    <property type="match status" value="1"/>
</dbReference>
<keyword evidence="7" id="KW-0418">Kinase</keyword>
<proteinExistence type="inferred from homology"/>
<evidence type="ECO:0000256" key="7">
    <source>
        <dbReference type="ARBA" id="ARBA00022777"/>
    </source>
</evidence>
<dbReference type="PANTHER" id="PTHR14217">
    <property type="entry name" value="INOSITOL-TETRAKISPHOSPHATE 1-KINASE"/>
    <property type="match status" value="1"/>
</dbReference>
<accession>A0AA39SA83</accession>
<evidence type="ECO:0000256" key="5">
    <source>
        <dbReference type="ARBA" id="ARBA00022723"/>
    </source>
</evidence>
<evidence type="ECO:0000313" key="13">
    <source>
        <dbReference type="Proteomes" id="UP001168877"/>
    </source>
</evidence>
<dbReference type="Pfam" id="PF05770">
    <property type="entry name" value="Ins134_P3_kin"/>
    <property type="match status" value="1"/>
</dbReference>
<evidence type="ECO:0000256" key="1">
    <source>
        <dbReference type="ARBA" id="ARBA00001946"/>
    </source>
</evidence>
<sequence>MLHKLYGDDWKKQIQNFQLQNPNVVVRDSSNAIEQLHNRISMLEVVSELDMENQTETLGIPKQILIYNHETLFDCSAWELMKFPVIAKPLVAYGSAKSHKKASILCSISCFFFFFFF</sequence>
<dbReference type="InterPro" id="IPR040464">
    <property type="entry name" value="InsP(3)kin_ATP-grasp"/>
</dbReference>
<dbReference type="Gene3D" id="3.30.470.20">
    <property type="entry name" value="ATP-grasp fold, B domain"/>
    <property type="match status" value="1"/>
</dbReference>
<evidence type="ECO:0000256" key="3">
    <source>
        <dbReference type="ARBA" id="ARBA00011245"/>
    </source>
</evidence>
<dbReference type="EMBL" id="JAUESC010000381">
    <property type="protein sequence ID" value="KAK0590557.1"/>
    <property type="molecule type" value="Genomic_DNA"/>
</dbReference>
<protein>
    <submittedName>
        <fullName evidence="12">Uncharacterized protein</fullName>
    </submittedName>
</protein>
<dbReference type="GO" id="GO:0052726">
    <property type="term" value="F:inositol-1,3,4-trisphosphate 5-kinase activity"/>
    <property type="evidence" value="ECO:0007669"/>
    <property type="project" value="InterPro"/>
</dbReference>
<evidence type="ECO:0000313" key="12">
    <source>
        <dbReference type="EMBL" id="KAK0590557.1"/>
    </source>
</evidence>
<evidence type="ECO:0000256" key="2">
    <source>
        <dbReference type="ARBA" id="ARBA00009601"/>
    </source>
</evidence>
<feature type="domain" description="Inositol 1,3,4-trisphosphate 5/6-kinase ATP-grasp" evidence="10">
    <location>
        <begin position="53"/>
        <end position="102"/>
    </location>
</feature>
<dbReference type="GO" id="GO:0052725">
    <property type="term" value="F:inositol-1,3,4-trisphosphate 6-kinase activity"/>
    <property type="evidence" value="ECO:0007669"/>
    <property type="project" value="InterPro"/>
</dbReference>
<keyword evidence="8" id="KW-0067">ATP-binding</keyword>
<keyword evidence="6" id="KW-0547">Nucleotide-binding</keyword>
<name>A0AA39SA83_ACESA</name>
<dbReference type="AlphaFoldDB" id="A0AA39SA83"/>
<dbReference type="Pfam" id="PF17927">
    <property type="entry name" value="Ins134_P3_kin_N"/>
    <property type="match status" value="1"/>
</dbReference>
<dbReference type="GO" id="GO:0000287">
    <property type="term" value="F:magnesium ion binding"/>
    <property type="evidence" value="ECO:0007669"/>
    <property type="project" value="InterPro"/>
</dbReference>
<feature type="domain" description="Inositol-tetrakisphosphate 1-kinase N-terminal" evidence="11">
    <location>
        <begin position="1"/>
        <end position="33"/>
    </location>
</feature>
<evidence type="ECO:0000259" key="10">
    <source>
        <dbReference type="Pfam" id="PF05770"/>
    </source>
</evidence>
<evidence type="ECO:0000256" key="9">
    <source>
        <dbReference type="ARBA" id="ARBA00022842"/>
    </source>
</evidence>
<comment type="subunit">
    <text evidence="3">Monomer.</text>
</comment>
<keyword evidence="5" id="KW-0479">Metal-binding</keyword>
<reference evidence="12" key="2">
    <citation type="submission" date="2023-06" db="EMBL/GenBank/DDBJ databases">
        <authorList>
            <person name="Swenson N.G."/>
            <person name="Wegrzyn J.L."/>
            <person name="Mcevoy S.L."/>
        </authorList>
    </citation>
    <scope>NUCLEOTIDE SEQUENCE</scope>
    <source>
        <strain evidence="12">NS2018</strain>
        <tissue evidence="12">Leaf</tissue>
    </source>
</reference>
<dbReference type="InterPro" id="IPR008656">
    <property type="entry name" value="Inositol_tetrakis-P_1-kinase"/>
</dbReference>
<dbReference type="Proteomes" id="UP001168877">
    <property type="component" value="Unassembled WGS sequence"/>
</dbReference>
<keyword evidence="13" id="KW-1185">Reference proteome</keyword>
<dbReference type="GO" id="GO:0047325">
    <property type="term" value="F:inositol-3,4,5,6-tetrakisphosphate 1-kinase activity"/>
    <property type="evidence" value="ECO:0007669"/>
    <property type="project" value="InterPro"/>
</dbReference>
<evidence type="ECO:0000256" key="8">
    <source>
        <dbReference type="ARBA" id="ARBA00022840"/>
    </source>
</evidence>
<dbReference type="InterPro" id="IPR041429">
    <property type="entry name" value="ITPK1_N"/>
</dbReference>
<reference evidence="12" key="1">
    <citation type="journal article" date="2022" name="Plant J.">
        <title>Strategies of tolerance reflected in two North American maple genomes.</title>
        <authorList>
            <person name="McEvoy S.L."/>
            <person name="Sezen U.U."/>
            <person name="Trouern-Trend A."/>
            <person name="McMahon S.M."/>
            <person name="Schaberg P.G."/>
            <person name="Yang J."/>
            <person name="Wegrzyn J.L."/>
            <person name="Swenson N.G."/>
        </authorList>
    </citation>
    <scope>NUCLEOTIDE SEQUENCE</scope>
    <source>
        <strain evidence="12">NS2018</strain>
    </source>
</reference>
<evidence type="ECO:0000256" key="4">
    <source>
        <dbReference type="ARBA" id="ARBA00022679"/>
    </source>
</evidence>